<dbReference type="AlphaFoldDB" id="A0A8H4IK66"/>
<evidence type="ECO:0000256" key="7">
    <source>
        <dbReference type="ARBA" id="ARBA00023242"/>
    </source>
</evidence>
<evidence type="ECO:0000256" key="4">
    <source>
        <dbReference type="ARBA" id="ARBA00023015"/>
    </source>
</evidence>
<evidence type="ECO:0000256" key="2">
    <source>
        <dbReference type="ARBA" id="ARBA00022723"/>
    </source>
</evidence>
<dbReference type="InterPro" id="IPR036864">
    <property type="entry name" value="Zn2-C6_fun-type_DNA-bd_sf"/>
</dbReference>
<evidence type="ECO:0000256" key="1">
    <source>
        <dbReference type="ARBA" id="ARBA00004123"/>
    </source>
</evidence>
<comment type="caution">
    <text evidence="10">The sequence shown here is derived from an EMBL/GenBank/DDBJ whole genome shotgun (WGS) entry which is preliminary data.</text>
</comment>
<accession>A0A8H4IK66</accession>
<evidence type="ECO:0000256" key="5">
    <source>
        <dbReference type="ARBA" id="ARBA00023125"/>
    </source>
</evidence>
<comment type="subcellular location">
    <subcellularLocation>
        <location evidence="1">Nucleus</location>
    </subcellularLocation>
</comment>
<dbReference type="GO" id="GO:0003677">
    <property type="term" value="F:DNA binding"/>
    <property type="evidence" value="ECO:0007669"/>
    <property type="project" value="UniProtKB-KW"/>
</dbReference>
<dbReference type="PROSITE" id="PS50048">
    <property type="entry name" value="ZN2_CY6_FUNGAL_2"/>
    <property type="match status" value="1"/>
</dbReference>
<dbReference type="GO" id="GO:0000981">
    <property type="term" value="F:DNA-binding transcription factor activity, RNA polymerase II-specific"/>
    <property type="evidence" value="ECO:0007669"/>
    <property type="project" value="InterPro"/>
</dbReference>
<keyword evidence="7" id="KW-0539">Nucleus</keyword>
<reference evidence="10" key="1">
    <citation type="submission" date="2020-04" db="EMBL/GenBank/DDBJ databases">
        <title>Genome Assembly and Annotation of Botryosphaeria dothidea sdau 11-99, a Latent Pathogen of Apple Fruit Ring Rot in China.</title>
        <authorList>
            <person name="Yu C."/>
            <person name="Diao Y."/>
            <person name="Lu Q."/>
            <person name="Zhao J."/>
            <person name="Cui S."/>
            <person name="Peng C."/>
            <person name="He B."/>
            <person name="Liu H."/>
        </authorList>
    </citation>
    <scope>NUCLEOTIDE SEQUENCE [LARGE SCALE GENOMIC DNA]</scope>
    <source>
        <strain evidence="10">Sdau11-99</strain>
    </source>
</reference>
<dbReference type="GO" id="GO:0005634">
    <property type="term" value="C:nucleus"/>
    <property type="evidence" value="ECO:0007669"/>
    <property type="project" value="UniProtKB-SubCell"/>
</dbReference>
<keyword evidence="3" id="KW-0862">Zinc</keyword>
<evidence type="ECO:0000256" key="8">
    <source>
        <dbReference type="SAM" id="MobiDB-lite"/>
    </source>
</evidence>
<evidence type="ECO:0000313" key="10">
    <source>
        <dbReference type="EMBL" id="KAF4301759.1"/>
    </source>
</evidence>
<dbReference type="GO" id="GO:0008270">
    <property type="term" value="F:zinc ion binding"/>
    <property type="evidence" value="ECO:0007669"/>
    <property type="project" value="InterPro"/>
</dbReference>
<evidence type="ECO:0000256" key="3">
    <source>
        <dbReference type="ARBA" id="ARBA00022833"/>
    </source>
</evidence>
<dbReference type="SMART" id="SM00066">
    <property type="entry name" value="GAL4"/>
    <property type="match status" value="1"/>
</dbReference>
<organism evidence="10 11">
    <name type="scientific">Botryosphaeria dothidea</name>
    <dbReference type="NCBI Taxonomy" id="55169"/>
    <lineage>
        <taxon>Eukaryota</taxon>
        <taxon>Fungi</taxon>
        <taxon>Dikarya</taxon>
        <taxon>Ascomycota</taxon>
        <taxon>Pezizomycotina</taxon>
        <taxon>Dothideomycetes</taxon>
        <taxon>Dothideomycetes incertae sedis</taxon>
        <taxon>Botryosphaeriales</taxon>
        <taxon>Botryosphaeriaceae</taxon>
        <taxon>Botryosphaeria</taxon>
    </lineage>
</organism>
<evidence type="ECO:0000313" key="11">
    <source>
        <dbReference type="Proteomes" id="UP000572817"/>
    </source>
</evidence>
<evidence type="ECO:0000259" key="9">
    <source>
        <dbReference type="PROSITE" id="PS50048"/>
    </source>
</evidence>
<dbReference type="Pfam" id="PF00172">
    <property type="entry name" value="Zn_clus"/>
    <property type="match status" value="1"/>
</dbReference>
<keyword evidence="6" id="KW-0804">Transcription</keyword>
<evidence type="ECO:0000256" key="6">
    <source>
        <dbReference type="ARBA" id="ARBA00023163"/>
    </source>
</evidence>
<dbReference type="EMBL" id="WWBZ02000073">
    <property type="protein sequence ID" value="KAF4301759.1"/>
    <property type="molecule type" value="Genomic_DNA"/>
</dbReference>
<dbReference type="Proteomes" id="UP000572817">
    <property type="component" value="Unassembled WGS sequence"/>
</dbReference>
<dbReference type="SUPFAM" id="SSF57701">
    <property type="entry name" value="Zn2/Cys6 DNA-binding domain"/>
    <property type="match status" value="1"/>
</dbReference>
<feature type="domain" description="Zn(2)-C6 fungal-type" evidence="9">
    <location>
        <begin position="25"/>
        <end position="55"/>
    </location>
</feature>
<keyword evidence="11" id="KW-1185">Reference proteome</keyword>
<dbReference type="PANTHER" id="PTHR31313">
    <property type="entry name" value="TY1 ENHANCER ACTIVATOR"/>
    <property type="match status" value="1"/>
</dbReference>
<keyword evidence="4" id="KW-0805">Transcription regulation</keyword>
<dbReference type="CDD" id="cd00067">
    <property type="entry name" value="GAL4"/>
    <property type="match status" value="1"/>
</dbReference>
<dbReference type="InterPro" id="IPR001138">
    <property type="entry name" value="Zn2Cys6_DnaBD"/>
</dbReference>
<gene>
    <name evidence="10" type="ORF">GTA08_BOTSDO10017</name>
</gene>
<keyword evidence="5" id="KW-0238">DNA-binding</keyword>
<protein>
    <recommendedName>
        <fullName evidence="9">Zn(2)-C6 fungal-type domain-containing protein</fullName>
    </recommendedName>
</protein>
<feature type="region of interest" description="Disordered" evidence="8">
    <location>
        <begin position="1"/>
        <end position="20"/>
    </location>
</feature>
<keyword evidence="2" id="KW-0479">Metal-binding</keyword>
<feature type="region of interest" description="Disordered" evidence="8">
    <location>
        <begin position="111"/>
        <end position="221"/>
    </location>
</feature>
<dbReference type="OrthoDB" id="4356994at2759"/>
<name>A0A8H4IK66_9PEZI</name>
<sequence length="387" mass="43175">MGDSAHPSSEPDRPPKRQKQMTVIACNSCKRRKSKCNGARPACDRCLRLNEQCHYELDSTISRQDGLKRRLREVTAKSDTLEALVSQLRNASDLEASDIIRQLRAGTDVRDLADRSAQPSSNRIDSVADEENRQSYPSPPVEESSSKLPLQSVTSADWRRAALSQASDLQDDDRKQSTGSTRSATPWADESSPLPRQHPASASTESDSPPPIPGSKRRKLGPLTVSRGYVEAFGNLPMSSSVMAGHYPSPIQRHQVANFQIPVHFLQPCWEIDSSPFSRVIQDYRNLARVHFQAVPLPDLSRTDVTYFFTPRTPAICAAEQVPAISTWASEMNRSFEDVDVFVRLALDDQSHSRDVFYDAGLNQAYASSDDGATYFSFRYYTFTITP</sequence>
<dbReference type="PANTHER" id="PTHR31313:SF81">
    <property type="entry name" value="TY1 ENHANCER ACTIVATOR"/>
    <property type="match status" value="1"/>
</dbReference>
<dbReference type="InterPro" id="IPR051615">
    <property type="entry name" value="Transcr_Regulatory_Elem"/>
</dbReference>
<dbReference type="PROSITE" id="PS00463">
    <property type="entry name" value="ZN2_CY6_FUNGAL_1"/>
    <property type="match status" value="1"/>
</dbReference>
<dbReference type="Gene3D" id="4.10.240.10">
    <property type="entry name" value="Zn(2)-C6 fungal-type DNA-binding domain"/>
    <property type="match status" value="1"/>
</dbReference>
<proteinExistence type="predicted"/>